<dbReference type="Proteomes" id="UP000823674">
    <property type="component" value="Chromosome A06"/>
</dbReference>
<evidence type="ECO:0000313" key="11">
    <source>
        <dbReference type="EMBL" id="KAG5395300.1"/>
    </source>
</evidence>
<evidence type="ECO:0000256" key="8">
    <source>
        <dbReference type="PROSITE-ProRule" id="PRU00708"/>
    </source>
</evidence>
<dbReference type="Pfam" id="PF01747">
    <property type="entry name" value="ATP-sulfurylase"/>
    <property type="match status" value="1"/>
</dbReference>
<comment type="caution">
    <text evidence="11">The sequence shown here is derived from an EMBL/GenBank/DDBJ whole genome shotgun (WGS) entry which is preliminary data.</text>
</comment>
<dbReference type="InterPro" id="IPR024951">
    <property type="entry name" value="Sulfurylase_cat_dom"/>
</dbReference>
<dbReference type="Gene3D" id="3.40.50.620">
    <property type="entry name" value="HUPs"/>
    <property type="match status" value="1"/>
</dbReference>
<feature type="domain" description="Sulphate adenylyltransferase catalytic" evidence="9">
    <location>
        <begin position="690"/>
        <end position="911"/>
    </location>
</feature>
<accession>A0ABQ7MAD5</accession>
<dbReference type="NCBIfam" id="TIGR00339">
    <property type="entry name" value="sopT"/>
    <property type="match status" value="1"/>
</dbReference>
<dbReference type="PANTHER" id="PTHR11055">
    <property type="entry name" value="BIFUNCTIONAL 3'-PHOSPHOADENOSINE 5'-PHOSPHOSULFATE SYNTHASE"/>
    <property type="match status" value="1"/>
</dbReference>
<dbReference type="PANTHER" id="PTHR11055:SF39">
    <property type="entry name" value="ATP SULFURYLASE 4, CHLOROPLASTIC"/>
    <property type="match status" value="1"/>
</dbReference>
<reference evidence="11 12" key="1">
    <citation type="submission" date="2021-03" db="EMBL/GenBank/DDBJ databases">
        <authorList>
            <person name="King G.J."/>
            <person name="Bancroft I."/>
            <person name="Baten A."/>
            <person name="Bloomfield J."/>
            <person name="Borpatragohain P."/>
            <person name="He Z."/>
            <person name="Irish N."/>
            <person name="Irwin J."/>
            <person name="Liu K."/>
            <person name="Mauleon R.P."/>
            <person name="Moore J."/>
            <person name="Morris R."/>
            <person name="Ostergaard L."/>
            <person name="Wang B."/>
            <person name="Wells R."/>
        </authorList>
    </citation>
    <scope>NUCLEOTIDE SEQUENCE [LARGE SCALE GENOMIC DNA]</scope>
    <source>
        <strain evidence="11">R-o-18</strain>
        <tissue evidence="11">Leaf</tissue>
    </source>
</reference>
<feature type="repeat" description="PPR" evidence="8">
    <location>
        <begin position="279"/>
        <end position="313"/>
    </location>
</feature>
<dbReference type="InterPro" id="IPR014729">
    <property type="entry name" value="Rossmann-like_a/b/a_fold"/>
</dbReference>
<dbReference type="Gene3D" id="1.25.40.10">
    <property type="entry name" value="Tetratricopeptide repeat domain"/>
    <property type="match status" value="2"/>
</dbReference>
<proteinExistence type="predicted"/>
<organism evidence="11 12">
    <name type="scientific">Brassica rapa subsp. trilocularis</name>
    <dbReference type="NCBI Taxonomy" id="1813537"/>
    <lineage>
        <taxon>Eukaryota</taxon>
        <taxon>Viridiplantae</taxon>
        <taxon>Streptophyta</taxon>
        <taxon>Embryophyta</taxon>
        <taxon>Tracheophyta</taxon>
        <taxon>Spermatophyta</taxon>
        <taxon>Magnoliopsida</taxon>
        <taxon>eudicotyledons</taxon>
        <taxon>Gunneridae</taxon>
        <taxon>Pentapetalae</taxon>
        <taxon>rosids</taxon>
        <taxon>malvids</taxon>
        <taxon>Brassicales</taxon>
        <taxon>Brassicaceae</taxon>
        <taxon>Brassiceae</taxon>
        <taxon>Brassica</taxon>
    </lineage>
</organism>
<dbReference type="InterPro" id="IPR046848">
    <property type="entry name" value="E_motif"/>
</dbReference>
<evidence type="ECO:0000259" key="9">
    <source>
        <dbReference type="Pfam" id="PF01747"/>
    </source>
</evidence>
<comment type="pathway">
    <text evidence="1">Sulfur metabolism.</text>
</comment>
<keyword evidence="6" id="KW-0547">Nucleotide-binding</keyword>
<evidence type="ECO:0000259" key="10">
    <source>
        <dbReference type="Pfam" id="PF14306"/>
    </source>
</evidence>
<dbReference type="EC" id="2.7.7.4" evidence="2"/>
<dbReference type="SUPFAM" id="SSF52374">
    <property type="entry name" value="Nucleotidylyl transferase"/>
    <property type="match status" value="1"/>
</dbReference>
<keyword evidence="12" id="KW-1185">Reference proteome</keyword>
<dbReference type="Pfam" id="PF20431">
    <property type="entry name" value="E_motif"/>
    <property type="match status" value="1"/>
</dbReference>
<keyword evidence="3" id="KW-0808">Transferase</keyword>
<dbReference type="SUPFAM" id="SSF88697">
    <property type="entry name" value="PUA domain-like"/>
    <property type="match status" value="1"/>
</dbReference>
<dbReference type="Pfam" id="PF01535">
    <property type="entry name" value="PPR"/>
    <property type="match status" value="4"/>
</dbReference>
<dbReference type="PROSITE" id="PS51375">
    <property type="entry name" value="PPR"/>
    <property type="match status" value="1"/>
</dbReference>
<dbReference type="InterPro" id="IPR011990">
    <property type="entry name" value="TPR-like_helical_dom_sf"/>
</dbReference>
<dbReference type="InterPro" id="IPR015947">
    <property type="entry name" value="PUA-like_sf"/>
</dbReference>
<evidence type="ECO:0000256" key="2">
    <source>
        <dbReference type="ARBA" id="ARBA00012391"/>
    </source>
</evidence>
<evidence type="ECO:0000313" key="12">
    <source>
        <dbReference type="Proteomes" id="UP000823674"/>
    </source>
</evidence>
<dbReference type="NCBIfam" id="TIGR00756">
    <property type="entry name" value="PPR"/>
    <property type="match status" value="2"/>
</dbReference>
<protein>
    <recommendedName>
        <fullName evidence="2">sulfate adenylyltransferase</fullName>
        <ecNumber evidence="2">2.7.7.4</ecNumber>
    </recommendedName>
</protein>
<evidence type="ECO:0000256" key="7">
    <source>
        <dbReference type="ARBA" id="ARBA00022840"/>
    </source>
</evidence>
<sequence>MTSPSTSKNHRCLNLISKCKTVENLKQIHGQFLTIGLSHHTFPLSKLLLLSSTLCLPYALSIFRRISNPSVFLYNTLISSIVSDHQSTQTHLAFSLYAQISRPNEFTFPSLFKASGFHPRWHRRGRALHAHVLKLLEPVSHDRFVQAALVGFYANCGKLRVARSLFDRITEPDLATWNTLLDAYASSDEGEGEIDLEECLRLFVNMRSSVRPNEVSLVALMKSCASLGSLCGGVWAHVYLLKTNLSLNQFVGTSLIDLYSKCGCLSFARQVFDEMRQRDTLCYNAMIRGLAVHGFGLEAIGFYKNLISQGLAPDEATFLVTISACSHSGLVDEGLQIFDSMKAVYNIEPQVEHYGCLVDLLGRSGRLEEAEECIKKMPMKPNAMLWRSFLGSAQIHSDLERGEIALKNLLGLEIENSGKYVLLSNIYAGMNRWDDVEKTRELMKDHRVNKSPGISTNTTTRQLPSMASSAAIVFSGSPFRSSPITSHRVSLHASRPVSLRRGGVFSRRGLAVKAALIEPDGGKLMDLVVEESKRRVMKREAETVPVRIMLNRVDLEWVHVLSEGWASPLRGFMRQSEFLQTLHFNSIRLEDGSVVNMSVPIVLAIDDEQKSRVGDSDRVTLVDSSGNPIAILSDIEIYKHPKEERIARTWGTTAPGLPYAEEAITRSGNWLIGGDLQVLEPIKYNDGLDRFRLSPSQLREEFTKRDADAVFAFQLRNPVHNGHALLMTDTRRRLLEMGYKNPVLLLNPLGGFTKADDVPLSWRMRQHEKVLEDGVLDPETTVVSIFPSPMHYAGPTEVQWHAKARINAGANFYIVGRDPAGMGHPTEKRDLYDADHGKQVLSMAPGLERLNILPFKVAAYDTTQGKMAFFDPARSQDFLFISGTKMRGLAKKKENPPDGFMCPSGWKVLVDYYDSVNAESGNGRVSEAAISA</sequence>
<keyword evidence="4" id="KW-0548">Nucleotidyltransferase</keyword>
<keyword evidence="5" id="KW-0677">Repeat</keyword>
<evidence type="ECO:0000256" key="3">
    <source>
        <dbReference type="ARBA" id="ARBA00022679"/>
    </source>
</evidence>
<feature type="domain" description="ATP-sulfurylase PUA-like" evidence="10">
    <location>
        <begin position="517"/>
        <end position="680"/>
    </location>
</feature>
<evidence type="ECO:0000256" key="1">
    <source>
        <dbReference type="ARBA" id="ARBA00004678"/>
    </source>
</evidence>
<evidence type="ECO:0000256" key="5">
    <source>
        <dbReference type="ARBA" id="ARBA00022737"/>
    </source>
</evidence>
<dbReference type="EMBL" id="JADBGQ010000006">
    <property type="protein sequence ID" value="KAG5395300.1"/>
    <property type="molecule type" value="Genomic_DNA"/>
</dbReference>
<evidence type="ECO:0000256" key="4">
    <source>
        <dbReference type="ARBA" id="ARBA00022695"/>
    </source>
</evidence>
<dbReference type="CDD" id="cd00517">
    <property type="entry name" value="ATPS"/>
    <property type="match status" value="1"/>
</dbReference>
<evidence type="ECO:0000256" key="6">
    <source>
        <dbReference type="ARBA" id="ARBA00022741"/>
    </source>
</evidence>
<gene>
    <name evidence="11" type="primary">A06p056600.1_BraROA</name>
    <name evidence="11" type="ORF">IGI04_025263</name>
</gene>
<dbReference type="InterPro" id="IPR002885">
    <property type="entry name" value="PPR_rpt"/>
</dbReference>
<keyword evidence="7" id="KW-0067">ATP-binding</keyword>
<dbReference type="InterPro" id="IPR002650">
    <property type="entry name" value="Sulphate_adenylyltransferase"/>
</dbReference>
<dbReference type="InterPro" id="IPR025980">
    <property type="entry name" value="ATP-Sase_PUA-like_dom"/>
</dbReference>
<dbReference type="Pfam" id="PF14306">
    <property type="entry name" value="PUA_2"/>
    <property type="match status" value="1"/>
</dbReference>
<dbReference type="Gene3D" id="3.10.400.10">
    <property type="entry name" value="Sulfate adenylyltransferase"/>
    <property type="match status" value="1"/>
</dbReference>
<name>A0ABQ7MAD5_BRACM</name>